<reference evidence="2 3" key="1">
    <citation type="submission" date="2019-02" db="EMBL/GenBank/DDBJ databases">
        <title>Opniocepnalus argus genome.</title>
        <authorList>
            <person name="Zhou C."/>
            <person name="Xiao S."/>
        </authorList>
    </citation>
    <scope>NUCLEOTIDE SEQUENCE [LARGE SCALE GENOMIC DNA]</scope>
    <source>
        <strain evidence="2">OARG1902GOOAL</strain>
        <tissue evidence="2">Muscle</tissue>
    </source>
</reference>
<evidence type="ECO:0000313" key="2">
    <source>
        <dbReference type="EMBL" id="KAF3688270.1"/>
    </source>
</evidence>
<proteinExistence type="predicted"/>
<dbReference type="SUPFAM" id="SSF57302">
    <property type="entry name" value="Snake toxin-like"/>
    <property type="match status" value="1"/>
</dbReference>
<protein>
    <submittedName>
        <fullName evidence="2">Uncharacterized protein</fullName>
    </submittedName>
</protein>
<dbReference type="AlphaFoldDB" id="A0A6G1PD88"/>
<sequence>MKTFQLLFVLLVICISSTVALKCNRCVPGSVGGRCFNTVETCQRPDEVCASVIITFPKPSNFKRCIKESDAFILKSISSYHVFTCSTDRCN</sequence>
<accession>A0A6G1PD88</accession>
<keyword evidence="1" id="KW-0732">Signal</keyword>
<keyword evidence="3" id="KW-1185">Reference proteome</keyword>
<dbReference type="EMBL" id="CM015715">
    <property type="protein sequence ID" value="KAF3688270.1"/>
    <property type="molecule type" value="Genomic_DNA"/>
</dbReference>
<reference evidence="3" key="2">
    <citation type="submission" date="2019-02" db="EMBL/GenBank/DDBJ databases">
        <title>Opniocepnalus argus Var Kimnra genome.</title>
        <authorList>
            <person name="Zhou C."/>
            <person name="Xiao S."/>
        </authorList>
    </citation>
    <scope>NUCLEOTIDE SEQUENCE [LARGE SCALE GENOMIC DNA]</scope>
</reference>
<name>A0A6G1PD88_CHAAH</name>
<organism evidence="2 3">
    <name type="scientific">Channa argus</name>
    <name type="common">Northern snakehead</name>
    <name type="synonym">Ophicephalus argus</name>
    <dbReference type="NCBI Taxonomy" id="215402"/>
    <lineage>
        <taxon>Eukaryota</taxon>
        <taxon>Metazoa</taxon>
        <taxon>Chordata</taxon>
        <taxon>Craniata</taxon>
        <taxon>Vertebrata</taxon>
        <taxon>Euteleostomi</taxon>
        <taxon>Actinopterygii</taxon>
        <taxon>Neopterygii</taxon>
        <taxon>Teleostei</taxon>
        <taxon>Neoteleostei</taxon>
        <taxon>Acanthomorphata</taxon>
        <taxon>Anabantaria</taxon>
        <taxon>Anabantiformes</taxon>
        <taxon>Channoidei</taxon>
        <taxon>Channidae</taxon>
        <taxon>Channa</taxon>
    </lineage>
</organism>
<feature type="chain" id="PRO_5026229737" evidence="1">
    <location>
        <begin position="21"/>
        <end position="91"/>
    </location>
</feature>
<gene>
    <name evidence="2" type="ORF">EXN66_Car003942</name>
</gene>
<dbReference type="InterPro" id="IPR045860">
    <property type="entry name" value="Snake_toxin-like_sf"/>
</dbReference>
<dbReference type="Proteomes" id="UP000503349">
    <property type="component" value="Chromosome 4"/>
</dbReference>
<feature type="signal peptide" evidence="1">
    <location>
        <begin position="1"/>
        <end position="20"/>
    </location>
</feature>
<evidence type="ECO:0000313" key="3">
    <source>
        <dbReference type="Proteomes" id="UP000503349"/>
    </source>
</evidence>
<evidence type="ECO:0000256" key="1">
    <source>
        <dbReference type="SAM" id="SignalP"/>
    </source>
</evidence>